<evidence type="ECO:0000256" key="9">
    <source>
        <dbReference type="ARBA" id="ARBA00022691"/>
    </source>
</evidence>
<dbReference type="CDD" id="cd02440">
    <property type="entry name" value="AdoMet_MTases"/>
    <property type="match status" value="1"/>
</dbReference>
<feature type="binding site" evidence="14">
    <location>
        <position position="315"/>
    </location>
    <ligand>
        <name>S-adenosyl-L-methionine</name>
        <dbReference type="ChEBI" id="CHEBI:59789"/>
    </ligand>
</feature>
<evidence type="ECO:0000256" key="5">
    <source>
        <dbReference type="ARBA" id="ARBA00022490"/>
    </source>
</evidence>
<dbReference type="EMBL" id="BJYL01000004">
    <property type="protein sequence ID" value="GEN82074.1"/>
    <property type="molecule type" value="Genomic_DNA"/>
</dbReference>
<evidence type="ECO:0000313" key="16">
    <source>
        <dbReference type="EMBL" id="GEN82074.1"/>
    </source>
</evidence>
<name>A0A511Z3P5_9BACL</name>
<dbReference type="InterPro" id="IPR035926">
    <property type="entry name" value="NusB-like_sf"/>
</dbReference>
<feature type="domain" description="SAM-dependent MTase RsmB/NOP-type" evidence="15">
    <location>
        <begin position="175"/>
        <end position="449"/>
    </location>
</feature>
<accession>A0A511Z3P5</accession>
<dbReference type="InterPro" id="IPR018314">
    <property type="entry name" value="RsmB/NOL1/NOP2-like_CS"/>
</dbReference>
<dbReference type="NCBIfam" id="NF011494">
    <property type="entry name" value="PRK14902.1"/>
    <property type="match status" value="1"/>
</dbReference>
<evidence type="ECO:0000256" key="7">
    <source>
        <dbReference type="ARBA" id="ARBA00022603"/>
    </source>
</evidence>
<evidence type="ECO:0000256" key="6">
    <source>
        <dbReference type="ARBA" id="ARBA00022552"/>
    </source>
</evidence>
<dbReference type="NCBIfam" id="TIGR00563">
    <property type="entry name" value="rsmB"/>
    <property type="match status" value="1"/>
</dbReference>
<organism evidence="16 17">
    <name type="scientific">Sporosarcina luteola</name>
    <dbReference type="NCBI Taxonomy" id="582850"/>
    <lineage>
        <taxon>Bacteria</taxon>
        <taxon>Bacillati</taxon>
        <taxon>Bacillota</taxon>
        <taxon>Bacilli</taxon>
        <taxon>Bacillales</taxon>
        <taxon>Caryophanaceae</taxon>
        <taxon>Sporosarcina</taxon>
    </lineage>
</organism>
<dbReference type="SUPFAM" id="SSF53335">
    <property type="entry name" value="S-adenosyl-L-methionine-dependent methyltransferases"/>
    <property type="match status" value="1"/>
</dbReference>
<dbReference type="InterPro" id="IPR001678">
    <property type="entry name" value="MeTrfase_RsmB-F_NOP2_dom"/>
</dbReference>
<dbReference type="Gene3D" id="1.10.940.10">
    <property type="entry name" value="NusB-like"/>
    <property type="match status" value="1"/>
</dbReference>
<keyword evidence="8 14" id="KW-0808">Transferase</keyword>
<gene>
    <name evidence="16" type="ORF">SLU01_03860</name>
</gene>
<keyword evidence="17" id="KW-1185">Reference proteome</keyword>
<comment type="caution">
    <text evidence="16">The sequence shown here is derived from an EMBL/GenBank/DDBJ whole genome shotgun (WGS) entry which is preliminary data.</text>
</comment>
<dbReference type="GO" id="GO:0005737">
    <property type="term" value="C:cytoplasm"/>
    <property type="evidence" value="ECO:0007669"/>
    <property type="project" value="UniProtKB-SubCell"/>
</dbReference>
<dbReference type="Pfam" id="PF22458">
    <property type="entry name" value="RsmF-B_ferredox"/>
    <property type="match status" value="1"/>
</dbReference>
<feature type="active site" description="Nucleophile" evidence="14">
    <location>
        <position position="387"/>
    </location>
</feature>
<keyword evidence="7 14" id="KW-0489">Methyltransferase</keyword>
<dbReference type="SUPFAM" id="SSF48013">
    <property type="entry name" value="NusB-like"/>
    <property type="match status" value="1"/>
</dbReference>
<comment type="subcellular location">
    <subcellularLocation>
        <location evidence="2">Cytoplasm</location>
    </subcellularLocation>
</comment>
<dbReference type="InterPro" id="IPR006027">
    <property type="entry name" value="NusB_RsmB_TIM44"/>
</dbReference>
<dbReference type="Pfam" id="PF01029">
    <property type="entry name" value="NusB"/>
    <property type="match status" value="1"/>
</dbReference>
<proteinExistence type="inferred from homology"/>
<dbReference type="PANTHER" id="PTHR22807">
    <property type="entry name" value="NOP2 YEAST -RELATED NOL1/NOP2/FMU SUN DOMAIN-CONTAINING"/>
    <property type="match status" value="1"/>
</dbReference>
<keyword evidence="6" id="KW-0698">rRNA processing</keyword>
<dbReference type="Proteomes" id="UP000321901">
    <property type="component" value="Unassembled WGS sequence"/>
</dbReference>
<evidence type="ECO:0000256" key="4">
    <source>
        <dbReference type="ARBA" id="ARBA00012140"/>
    </source>
</evidence>
<dbReference type="InterPro" id="IPR049560">
    <property type="entry name" value="MeTrfase_RsmB-F_NOP2_cat"/>
</dbReference>
<evidence type="ECO:0000256" key="1">
    <source>
        <dbReference type="ARBA" id="ARBA00002724"/>
    </source>
</evidence>
<evidence type="ECO:0000313" key="17">
    <source>
        <dbReference type="Proteomes" id="UP000321901"/>
    </source>
</evidence>
<evidence type="ECO:0000256" key="3">
    <source>
        <dbReference type="ARBA" id="ARBA00007494"/>
    </source>
</evidence>
<dbReference type="OrthoDB" id="9810297at2"/>
<dbReference type="FunFam" id="3.40.50.150:FF:000257">
    <property type="entry name" value="16S rRNA methyltransferase"/>
    <property type="match status" value="1"/>
</dbReference>
<protein>
    <recommendedName>
        <fullName evidence="4">16S rRNA (cytosine(967)-C(5))-methyltransferase</fullName>
        <ecNumber evidence="4">2.1.1.176</ecNumber>
    </recommendedName>
    <alternativeName>
        <fullName evidence="11">16S rRNA m5C967 methyltransferase</fullName>
    </alternativeName>
    <alternativeName>
        <fullName evidence="12">rRNA (cytosine-C(5)-)-methyltransferase RsmB</fullName>
    </alternativeName>
</protein>
<sequence>MTNPKKKIWNGNVRDAALSILMEINDNQAYSNLLLNRTIKKYAIDPKDKGLLTELTYGSLQHRMTLDYYLEPFVKGKLDAWVRELLRLSIYQIIYLTKIPPHAVVHEAVEIAKRRGHKGIAATVNGILRSVLRKGVRPLEDIKDDIERISIETSHPTWLINRWIEQYGKEEAWAMAHENNHPARMTARVNSLKSTVEDTLIALSKEGIDATKGEVVSESIQASSGSLANTEAYSNGLLTIQDESSMLPVLALDLKPDMKVLDMCAAPGGKTTFIAEKMNDKGEIYAHDLHEHKLALIESNAQRLGISSIKTKSGDSRELESIYEPSSFDRILVDAPCSGLGVIRRKPEIKYNKTEQDLDKLVGIQGQLLDTAYRLIKEDGIIVYSTCTVDYEENEGMVRKFLDKHPDIELVPLDALSNHAPLAIKDDMLQVLPQHFGSDGFFVAAFRKR</sequence>
<dbReference type="GO" id="GO:0008649">
    <property type="term" value="F:rRNA methyltransferase activity"/>
    <property type="evidence" value="ECO:0007669"/>
    <property type="project" value="InterPro"/>
</dbReference>
<comment type="function">
    <text evidence="1">Specifically methylates the cytosine at position 967 (m5C967) of 16S rRNA.</text>
</comment>
<dbReference type="Pfam" id="PF01189">
    <property type="entry name" value="Methyltr_RsmB-F"/>
    <property type="match status" value="1"/>
</dbReference>
<dbReference type="Gene3D" id="3.40.50.150">
    <property type="entry name" value="Vaccinia Virus protein VP39"/>
    <property type="match status" value="1"/>
</dbReference>
<keyword evidence="9 14" id="KW-0949">S-adenosyl-L-methionine</keyword>
<evidence type="ECO:0000259" key="15">
    <source>
        <dbReference type="PROSITE" id="PS51686"/>
    </source>
</evidence>
<reference evidence="16 17" key="1">
    <citation type="submission" date="2019-07" db="EMBL/GenBank/DDBJ databases">
        <title>Whole genome shotgun sequence of Sporosarcina luteola NBRC 105378.</title>
        <authorList>
            <person name="Hosoyama A."/>
            <person name="Uohara A."/>
            <person name="Ohji S."/>
            <person name="Ichikawa N."/>
        </authorList>
    </citation>
    <scope>NUCLEOTIDE SEQUENCE [LARGE SCALE GENOMIC DNA]</scope>
    <source>
        <strain evidence="16 17">NBRC 105378</strain>
    </source>
</reference>
<evidence type="ECO:0000256" key="11">
    <source>
        <dbReference type="ARBA" id="ARBA00030399"/>
    </source>
</evidence>
<dbReference type="Gene3D" id="3.30.70.1170">
    <property type="entry name" value="Sun protein, domain 3"/>
    <property type="match status" value="1"/>
</dbReference>
<comment type="similarity">
    <text evidence="3 14">Belongs to the class I-like SAM-binding methyltransferase superfamily. RsmB/NOP family.</text>
</comment>
<feature type="binding site" evidence="14">
    <location>
        <position position="288"/>
    </location>
    <ligand>
        <name>S-adenosyl-L-methionine</name>
        <dbReference type="ChEBI" id="CHEBI:59789"/>
    </ligand>
</feature>
<dbReference type="PRINTS" id="PR02008">
    <property type="entry name" value="RCMTFAMILY"/>
</dbReference>
<feature type="binding site" evidence="14">
    <location>
        <begin position="264"/>
        <end position="270"/>
    </location>
    <ligand>
        <name>S-adenosyl-L-methionine</name>
        <dbReference type="ChEBI" id="CHEBI:59789"/>
    </ligand>
</feature>
<evidence type="ECO:0000256" key="13">
    <source>
        <dbReference type="ARBA" id="ARBA00047283"/>
    </source>
</evidence>
<dbReference type="FunFam" id="1.10.940.10:FF:000006">
    <property type="entry name" value="16S rRNA (Cytosine(967)-C(5))-methyltransferase RsmB"/>
    <property type="match status" value="1"/>
</dbReference>
<dbReference type="InterPro" id="IPR011023">
    <property type="entry name" value="Nop2p"/>
</dbReference>
<dbReference type="InterPro" id="IPR023267">
    <property type="entry name" value="RCMT"/>
</dbReference>
<keyword evidence="10 14" id="KW-0694">RNA-binding</keyword>
<dbReference type="AlphaFoldDB" id="A0A511Z3P5"/>
<dbReference type="PROSITE" id="PS01153">
    <property type="entry name" value="NOL1_NOP2_SUN"/>
    <property type="match status" value="1"/>
</dbReference>
<dbReference type="InterPro" id="IPR004573">
    <property type="entry name" value="rRNA_ssu_MeTfrase_B"/>
</dbReference>
<keyword evidence="5" id="KW-0963">Cytoplasm</keyword>
<dbReference type="GO" id="GO:0003723">
    <property type="term" value="F:RNA binding"/>
    <property type="evidence" value="ECO:0007669"/>
    <property type="project" value="UniProtKB-UniRule"/>
</dbReference>
<evidence type="ECO:0000256" key="2">
    <source>
        <dbReference type="ARBA" id="ARBA00004496"/>
    </source>
</evidence>
<dbReference type="InterPro" id="IPR029063">
    <property type="entry name" value="SAM-dependent_MTases_sf"/>
</dbReference>
<dbReference type="PANTHER" id="PTHR22807:SF53">
    <property type="entry name" value="RIBOSOMAL RNA SMALL SUBUNIT METHYLTRANSFERASE B-RELATED"/>
    <property type="match status" value="1"/>
</dbReference>
<dbReference type="PROSITE" id="PS51686">
    <property type="entry name" value="SAM_MT_RSMB_NOP"/>
    <property type="match status" value="1"/>
</dbReference>
<evidence type="ECO:0000256" key="10">
    <source>
        <dbReference type="ARBA" id="ARBA00022884"/>
    </source>
</evidence>
<evidence type="ECO:0000256" key="12">
    <source>
        <dbReference type="ARBA" id="ARBA00031088"/>
    </source>
</evidence>
<evidence type="ECO:0000256" key="14">
    <source>
        <dbReference type="PROSITE-ProRule" id="PRU01023"/>
    </source>
</evidence>
<dbReference type="GO" id="GO:0006355">
    <property type="term" value="P:regulation of DNA-templated transcription"/>
    <property type="evidence" value="ECO:0007669"/>
    <property type="project" value="InterPro"/>
</dbReference>
<dbReference type="NCBIfam" id="TIGR00446">
    <property type="entry name" value="nop2p"/>
    <property type="match status" value="1"/>
</dbReference>
<evidence type="ECO:0000256" key="8">
    <source>
        <dbReference type="ARBA" id="ARBA00022679"/>
    </source>
</evidence>
<dbReference type="EC" id="2.1.1.176" evidence="4"/>
<comment type="catalytic activity">
    <reaction evidence="13">
        <text>cytidine(967) in 16S rRNA + S-adenosyl-L-methionine = 5-methylcytidine(967) in 16S rRNA + S-adenosyl-L-homocysteine + H(+)</text>
        <dbReference type="Rhea" id="RHEA:42748"/>
        <dbReference type="Rhea" id="RHEA-COMP:10219"/>
        <dbReference type="Rhea" id="RHEA-COMP:10220"/>
        <dbReference type="ChEBI" id="CHEBI:15378"/>
        <dbReference type="ChEBI" id="CHEBI:57856"/>
        <dbReference type="ChEBI" id="CHEBI:59789"/>
        <dbReference type="ChEBI" id="CHEBI:74483"/>
        <dbReference type="ChEBI" id="CHEBI:82748"/>
        <dbReference type="EC" id="2.1.1.176"/>
    </reaction>
</comment>
<feature type="binding site" evidence="14">
    <location>
        <position position="334"/>
    </location>
    <ligand>
        <name>S-adenosyl-L-methionine</name>
        <dbReference type="ChEBI" id="CHEBI:59789"/>
    </ligand>
</feature>
<dbReference type="InterPro" id="IPR054728">
    <property type="entry name" value="RsmB-like_ferredoxin"/>
</dbReference>
<dbReference type="RefSeq" id="WP_147054757.1">
    <property type="nucleotide sequence ID" value="NZ_BJYL01000004.1"/>
</dbReference>